<evidence type="ECO:0000313" key="3">
    <source>
        <dbReference type="Proteomes" id="UP000238563"/>
    </source>
</evidence>
<feature type="compositionally biased region" description="Basic and acidic residues" evidence="1">
    <location>
        <begin position="114"/>
        <end position="124"/>
    </location>
</feature>
<sequence>MRASVTSSAIIHAVILGWGLLTFSAPKPMDLANSESLPIEIISDTSQLQKGDVKAPKAEKATPKPTEKPQTKPDAQIIGDAETDVETKPVPSTKPKVVESAEAPKQSDLPVAKPDPKPEVKPETKPVPVPATEVAPEAKPKQDVTPDPITAAINDSKPAPTPDAPKVEPTPQAEKPAEEAFKLPQNVAKPEDKPKPAQAQTATTPERKETKETPKPTKTAPTPSKDKSGIADQVAELLNHEKPSGGGAKRSTEQASLGATKSTGGAKLSQNEMDALRGLISKNWIKPVGAPDFPDMVVVVKFRLTKTGEIDGTPTVTGSGGDAAVLSAAKSSALRAVMRTAPYNLPQDKYVGGWDVVELTFHPAVDD</sequence>
<organism evidence="2 3">
    <name type="scientific">Phyllobacterium myrsinacearum</name>
    <dbReference type="NCBI Taxonomy" id="28101"/>
    <lineage>
        <taxon>Bacteria</taxon>
        <taxon>Pseudomonadati</taxon>
        <taxon>Pseudomonadota</taxon>
        <taxon>Alphaproteobacteria</taxon>
        <taxon>Hyphomicrobiales</taxon>
        <taxon>Phyllobacteriaceae</taxon>
        <taxon>Phyllobacterium</taxon>
    </lineage>
</organism>
<gene>
    <name evidence="2" type="ORF">C5750_13860</name>
</gene>
<dbReference type="AlphaFoldDB" id="A0A2S9JK34"/>
<dbReference type="Proteomes" id="UP000238563">
    <property type="component" value="Unassembled WGS sequence"/>
</dbReference>
<keyword evidence="3" id="KW-1185">Reference proteome</keyword>
<reference evidence="2 3" key="1">
    <citation type="submission" date="2018-02" db="EMBL/GenBank/DDBJ databases">
        <title>The draft genome of Phyllobacterium myrsinacearum DSM5892.</title>
        <authorList>
            <person name="Li L."/>
            <person name="Liu L."/>
            <person name="Zhang X."/>
            <person name="Wang T."/>
        </authorList>
    </citation>
    <scope>NUCLEOTIDE SEQUENCE [LARGE SCALE GENOMIC DNA]</scope>
    <source>
        <strain evidence="2 3">DSM 5892</strain>
    </source>
</reference>
<evidence type="ECO:0000256" key="1">
    <source>
        <dbReference type="SAM" id="MobiDB-lite"/>
    </source>
</evidence>
<evidence type="ECO:0008006" key="4">
    <source>
        <dbReference type="Google" id="ProtNLM"/>
    </source>
</evidence>
<feature type="compositionally biased region" description="Basic and acidic residues" evidence="1">
    <location>
        <begin position="51"/>
        <end position="71"/>
    </location>
</feature>
<dbReference type="EMBL" id="PVBT01000003">
    <property type="protein sequence ID" value="PRD53448.1"/>
    <property type="molecule type" value="Genomic_DNA"/>
</dbReference>
<feature type="compositionally biased region" description="Basic and acidic residues" evidence="1">
    <location>
        <begin position="205"/>
        <end position="215"/>
    </location>
</feature>
<feature type="compositionally biased region" description="Polar residues" evidence="1">
    <location>
        <begin position="253"/>
        <end position="269"/>
    </location>
</feature>
<dbReference type="Gene3D" id="3.30.1150.10">
    <property type="match status" value="1"/>
</dbReference>
<dbReference type="OrthoDB" id="7161229at2"/>
<proteinExistence type="predicted"/>
<accession>A0A2S9JK34</accession>
<name>A0A2S9JK34_9HYPH</name>
<comment type="caution">
    <text evidence="2">The sequence shown here is derived from an EMBL/GenBank/DDBJ whole genome shotgun (WGS) entry which is preliminary data.</text>
</comment>
<dbReference type="SUPFAM" id="SSF74653">
    <property type="entry name" value="TolA/TonB C-terminal domain"/>
    <property type="match status" value="1"/>
</dbReference>
<evidence type="ECO:0000313" key="2">
    <source>
        <dbReference type="EMBL" id="PRD53448.1"/>
    </source>
</evidence>
<feature type="region of interest" description="Disordered" evidence="1">
    <location>
        <begin position="43"/>
        <end position="269"/>
    </location>
</feature>
<protein>
    <recommendedName>
        <fullName evidence="4">Cell envelope biogenesis protein TolA</fullName>
    </recommendedName>
</protein>
<dbReference type="RefSeq" id="WP_105734450.1">
    <property type="nucleotide sequence ID" value="NZ_PVBT01000003.1"/>
</dbReference>